<evidence type="ECO:0000313" key="1">
    <source>
        <dbReference type="EMBL" id="DAF93894.1"/>
    </source>
</evidence>
<accession>A0A8S5UHP8</accession>
<dbReference type="EMBL" id="BK016088">
    <property type="protein sequence ID" value="DAF93894.1"/>
    <property type="molecule type" value="Genomic_DNA"/>
</dbReference>
<proteinExistence type="predicted"/>
<name>A0A8S5UHP8_9CAUD</name>
<reference evidence="1" key="1">
    <citation type="journal article" date="2021" name="Proc. Natl. Acad. Sci. U.S.A.">
        <title>A Catalog of Tens of Thousands of Viruses from Human Metagenomes Reveals Hidden Associations with Chronic Diseases.</title>
        <authorList>
            <person name="Tisza M.J."/>
            <person name="Buck C.B."/>
        </authorList>
    </citation>
    <scope>NUCLEOTIDE SEQUENCE</scope>
    <source>
        <strain evidence="1">CtZd434</strain>
    </source>
</reference>
<protein>
    <submittedName>
        <fullName evidence="1">Uncharacterized protein</fullName>
    </submittedName>
</protein>
<organism evidence="1">
    <name type="scientific">Siphoviridae sp. ctZd434</name>
    <dbReference type="NCBI Taxonomy" id="2825559"/>
    <lineage>
        <taxon>Viruses</taxon>
        <taxon>Duplodnaviria</taxon>
        <taxon>Heunggongvirae</taxon>
        <taxon>Uroviricota</taxon>
        <taxon>Caudoviricetes</taxon>
    </lineage>
</organism>
<sequence length="34" mass="3948">MQFGLPDSEWWGNDKRAISEEIALLFKICSCVIF</sequence>